<dbReference type="SUPFAM" id="SSF140111">
    <property type="entry name" value="Endosomal sorting complex assembly domain"/>
    <property type="match status" value="1"/>
</dbReference>
<evidence type="ECO:0000259" key="10">
    <source>
        <dbReference type="PROSITE" id="PS51312"/>
    </source>
</evidence>
<dbReference type="Gene3D" id="1.10.287.920">
    <property type="entry name" value="Pheromone alpha factor receptor"/>
    <property type="match status" value="1"/>
</dbReference>
<keyword evidence="9" id="KW-1133">Transmembrane helix</keyword>
<evidence type="ECO:0000256" key="1">
    <source>
        <dbReference type="ARBA" id="ARBA00004177"/>
    </source>
</evidence>
<organism evidence="12 13">
    <name type="scientific">Talaromyces amestolkiae</name>
    <dbReference type="NCBI Taxonomy" id="1196081"/>
    <lineage>
        <taxon>Eukaryota</taxon>
        <taxon>Fungi</taxon>
        <taxon>Dikarya</taxon>
        <taxon>Ascomycota</taxon>
        <taxon>Pezizomycotina</taxon>
        <taxon>Eurotiomycetes</taxon>
        <taxon>Eurotiomycetidae</taxon>
        <taxon>Eurotiales</taxon>
        <taxon>Trichocomaceae</taxon>
        <taxon>Talaromyces</taxon>
        <taxon>Talaromyces sect. Talaromyces</taxon>
    </lineage>
</organism>
<dbReference type="PANTHER" id="PTHR23306:SF3">
    <property type="entry name" value="TUMOR SUPPRESSOR PROTEIN 101"/>
    <property type="match status" value="1"/>
</dbReference>
<sequence length="934" mass="102847">MPFDPYEQNITLTASDGSTMDIPLPYFDDYVQEGVVSCINYGCQLGATIVTFVLLCLLTRSKKRSSVVFCLNVTALLLNMFRLICEVLIYTSAWFETFAYFTGDISRVTQGDFANSVLVSVMDALLQVVMEASLVVQTRVVSTNMSCWQKNSILVVSIGLAVSSIGFRMAQMVLESMLIVKNKPFNSDIWLQKLNTILTTTSIIYFSVVLICKLGYTIYRRKQLGVHQFSPMQIIFIMSCQTMIVPAVFSILQFSSVNIHHINNDIVTFVVVSLPVTTLWAATALPGHAAVHDAESGMPLWNKLSTSRLGSVGSDRKKSASTSETITFPSTVNFQGLEMAKQRGSCSHVNNRDFSNSSSYNQCVSGNMAAVPQSTLTWLWNVLTKNHHDPKQTYRDPNRTYHDVARALAQYPSFGPRTDVYTYENGTPSLLLHLVGTLPVSFRGNSYNIPIDTWIPSTYPLEAPIVYVTPTPDMVVRSGQHVTLEGRVYHHYLAHWHEAWDRSSIVELFGVLRDIFSKEPPVKGRPQSRPPQPETPRSGPPPVPPLPPELSTSPRPVEPPSRQHQQTPPRPPQLPPKPGQTARVHSPPTAHTPGPAIPPLPPKPQNGHIQEWRTPINAATAQLNRSSSLRTQPAPVNPHYQQDPYANTSPVSVQSHGAYPHHQIQSPRQYSTPQSAHGYQQNVHQQQYPHQAPVPYPAHQNQQPPYQTPPQAMTAPKPPKPQTPDLLTSPFDVELPSITPTGPPPPVPPNPEKDALIHTLSRTLTENLQGNVSQSHSAVTSLQSQSQALSSAMMTLQGELATLNQFKVTIQSNISILQQSLHRADAVIADAKARTDQNGTGTTTASGLPAIDDVLVAPTVVGKQLYDLVADERGIQQAIYALQAALVKGVIGADTWSRHTRSLAREAFIKRALIRKIALGMGLDLGEDALRPES</sequence>
<dbReference type="InterPro" id="IPR037202">
    <property type="entry name" value="ESCRT_assembly_dom"/>
</dbReference>
<dbReference type="Proteomes" id="UP000249363">
    <property type="component" value="Unassembled WGS sequence"/>
</dbReference>
<dbReference type="Gene3D" id="3.10.110.10">
    <property type="entry name" value="Ubiquitin Conjugating Enzyme"/>
    <property type="match status" value="1"/>
</dbReference>
<dbReference type="EMBL" id="MIKG01000001">
    <property type="protein sequence ID" value="RAO64677.1"/>
    <property type="molecule type" value="Genomic_DNA"/>
</dbReference>
<feature type="compositionally biased region" description="Low complexity" evidence="8">
    <location>
        <begin position="700"/>
        <end position="715"/>
    </location>
</feature>
<gene>
    <name evidence="12" type="ORF">BHQ10_000689</name>
</gene>
<dbReference type="InterPro" id="IPR016135">
    <property type="entry name" value="UBQ-conjugating_enzyme/RWD"/>
</dbReference>
<dbReference type="GeneID" id="63789906"/>
<dbReference type="InterPro" id="IPR052070">
    <property type="entry name" value="ESCRT-I_UEV_domain"/>
</dbReference>
<evidence type="ECO:0000256" key="2">
    <source>
        <dbReference type="ARBA" id="ARBA00009594"/>
    </source>
</evidence>
<feature type="compositionally biased region" description="Polar residues" evidence="8">
    <location>
        <begin position="617"/>
        <end position="631"/>
    </location>
</feature>
<dbReference type="CDD" id="cd14939">
    <property type="entry name" value="7tmD_STE2"/>
    <property type="match status" value="1"/>
</dbReference>
<feature type="transmembrane region" description="Helical" evidence="9">
    <location>
        <begin position="194"/>
        <end position="214"/>
    </location>
</feature>
<dbReference type="GO" id="GO:0000813">
    <property type="term" value="C:ESCRT I complex"/>
    <property type="evidence" value="ECO:0007669"/>
    <property type="project" value="TreeGrafter"/>
</dbReference>
<dbReference type="GO" id="GO:0004932">
    <property type="term" value="F:mating-type factor pheromone receptor activity"/>
    <property type="evidence" value="ECO:0007669"/>
    <property type="project" value="InterPro"/>
</dbReference>
<dbReference type="Pfam" id="PF05743">
    <property type="entry name" value="UEV"/>
    <property type="match status" value="1"/>
</dbReference>
<feature type="compositionally biased region" description="Low complexity" evidence="8">
    <location>
        <begin position="549"/>
        <end position="567"/>
    </location>
</feature>
<dbReference type="GO" id="GO:0072666">
    <property type="term" value="P:establishment of protein localization to vacuole"/>
    <property type="evidence" value="ECO:0007669"/>
    <property type="project" value="UniProtKB-ARBA"/>
</dbReference>
<evidence type="ECO:0000256" key="7">
    <source>
        <dbReference type="PROSITE-ProRule" id="PRU00644"/>
    </source>
</evidence>
<feature type="compositionally biased region" description="Pro residues" evidence="8">
    <location>
        <begin position="528"/>
        <end position="548"/>
    </location>
</feature>
<dbReference type="GO" id="GO:0043130">
    <property type="term" value="F:ubiquitin binding"/>
    <property type="evidence" value="ECO:0007669"/>
    <property type="project" value="TreeGrafter"/>
</dbReference>
<evidence type="ECO:0008006" key="14">
    <source>
        <dbReference type="Google" id="ProtNLM"/>
    </source>
</evidence>
<feature type="transmembrane region" description="Helical" evidence="9">
    <location>
        <begin position="153"/>
        <end position="174"/>
    </location>
</feature>
<evidence type="ECO:0000256" key="3">
    <source>
        <dbReference type="ARBA" id="ARBA00022448"/>
    </source>
</evidence>
<feature type="transmembrane region" description="Helical" evidence="9">
    <location>
        <begin position="69"/>
        <end position="93"/>
    </location>
</feature>
<keyword evidence="6" id="KW-0175">Coiled coil</keyword>
<dbReference type="PROSITE" id="PS51322">
    <property type="entry name" value="UEV"/>
    <property type="match status" value="1"/>
</dbReference>
<evidence type="ECO:0000256" key="8">
    <source>
        <dbReference type="SAM" id="MobiDB-lite"/>
    </source>
</evidence>
<keyword evidence="13" id="KW-1185">Reference proteome</keyword>
<evidence type="ECO:0000256" key="6">
    <source>
        <dbReference type="ARBA" id="ARBA00023054"/>
    </source>
</evidence>
<keyword evidence="9" id="KW-0812">Transmembrane</keyword>
<feature type="transmembrane region" description="Helical" evidence="9">
    <location>
        <begin position="34"/>
        <end position="57"/>
    </location>
</feature>
<dbReference type="Pfam" id="PF02116">
    <property type="entry name" value="STE2"/>
    <property type="match status" value="1"/>
</dbReference>
<feature type="compositionally biased region" description="Polar residues" evidence="8">
    <location>
        <begin position="644"/>
        <end position="655"/>
    </location>
</feature>
<comment type="similarity">
    <text evidence="2">Belongs to the ubiquitin-conjugating enzyme family. UEV subfamily.</text>
</comment>
<feature type="compositionally biased region" description="Pro residues" evidence="8">
    <location>
        <begin position="568"/>
        <end position="578"/>
    </location>
</feature>
<dbReference type="InterPro" id="IPR027458">
    <property type="entry name" value="STE2_TM1-TM2_sf"/>
</dbReference>
<dbReference type="AlphaFoldDB" id="A0A364KMA8"/>
<dbReference type="InterPro" id="IPR008883">
    <property type="entry name" value="UEV_N"/>
</dbReference>
<evidence type="ECO:0000256" key="5">
    <source>
        <dbReference type="ARBA" id="ARBA00022927"/>
    </source>
</evidence>
<proteinExistence type="inferred from homology"/>
<evidence type="ECO:0000259" key="11">
    <source>
        <dbReference type="PROSITE" id="PS51322"/>
    </source>
</evidence>
<dbReference type="GO" id="GO:0006886">
    <property type="term" value="P:intracellular protein transport"/>
    <property type="evidence" value="ECO:0007669"/>
    <property type="project" value="UniProtKB-ARBA"/>
</dbReference>
<feature type="domain" description="SB" evidence="10">
    <location>
        <begin position="859"/>
        <end position="927"/>
    </location>
</feature>
<evidence type="ECO:0000313" key="12">
    <source>
        <dbReference type="EMBL" id="RAO64677.1"/>
    </source>
</evidence>
<dbReference type="Pfam" id="PF09454">
    <property type="entry name" value="Vps23_core"/>
    <property type="match status" value="1"/>
</dbReference>
<evidence type="ECO:0000256" key="9">
    <source>
        <dbReference type="SAM" id="Phobius"/>
    </source>
</evidence>
<comment type="caution">
    <text evidence="12">The sequence shown here is derived from an EMBL/GenBank/DDBJ whole genome shotgun (WGS) entry which is preliminary data.</text>
</comment>
<reference evidence="12 13" key="1">
    <citation type="journal article" date="2017" name="Biotechnol. Biofuels">
        <title>Differential beta-glucosidase expression as a function of carbon source availability in Talaromyces amestolkiae: a genomic and proteomic approach.</title>
        <authorList>
            <person name="de Eugenio L.I."/>
            <person name="Mendez-Liter J.A."/>
            <person name="Nieto-Dominguez M."/>
            <person name="Alonso L."/>
            <person name="Gil-Munoz J."/>
            <person name="Barriuso J."/>
            <person name="Prieto A."/>
            <person name="Martinez M.J."/>
        </authorList>
    </citation>
    <scope>NUCLEOTIDE SEQUENCE [LARGE SCALE GENOMIC DNA]</scope>
    <source>
        <strain evidence="12 13">CIB</strain>
    </source>
</reference>
<keyword evidence="9" id="KW-0472">Membrane</keyword>
<dbReference type="PROSITE" id="PS51312">
    <property type="entry name" value="SB"/>
    <property type="match status" value="1"/>
</dbReference>
<dbReference type="PRINTS" id="PR00250">
    <property type="entry name" value="GPCRSTE2"/>
</dbReference>
<protein>
    <recommendedName>
        <fullName evidence="14">UEV domain-containing protein</fullName>
    </recommendedName>
</protein>
<dbReference type="PANTHER" id="PTHR23306">
    <property type="entry name" value="TUMOR SUSCEPTIBILITY GENE 101 PROTEIN-RELATED"/>
    <property type="match status" value="1"/>
</dbReference>
<dbReference type="GO" id="GO:0043162">
    <property type="term" value="P:ubiquitin-dependent protein catabolic process via the multivesicular body sorting pathway"/>
    <property type="evidence" value="ECO:0007669"/>
    <property type="project" value="UniProtKB-ARBA"/>
</dbReference>
<feature type="compositionally biased region" description="Pro residues" evidence="8">
    <location>
        <begin position="595"/>
        <end position="604"/>
    </location>
</feature>
<feature type="compositionally biased region" description="Low complexity" evidence="8">
    <location>
        <begin position="679"/>
        <end position="691"/>
    </location>
</feature>
<dbReference type="CDD" id="cd11685">
    <property type="entry name" value="UEV_TSG101-like"/>
    <property type="match status" value="1"/>
</dbReference>
<keyword evidence="4" id="KW-0967">Endosome</keyword>
<dbReference type="RefSeq" id="XP_040729194.1">
    <property type="nucleotide sequence ID" value="XM_040879525.1"/>
</dbReference>
<keyword evidence="3 7" id="KW-0813">Transport</keyword>
<keyword evidence="5 7" id="KW-0653">Protein transport</keyword>
<name>A0A364KMA8_TALAM</name>
<evidence type="ECO:0000256" key="4">
    <source>
        <dbReference type="ARBA" id="ARBA00022753"/>
    </source>
</evidence>
<dbReference type="InterPro" id="IPR017916">
    <property type="entry name" value="SB_dom"/>
</dbReference>
<dbReference type="STRING" id="1196081.A0A364KMA8"/>
<dbReference type="SUPFAM" id="SSF54495">
    <property type="entry name" value="UBC-like"/>
    <property type="match status" value="1"/>
</dbReference>
<feature type="domain" description="UEV" evidence="11">
    <location>
        <begin position="381"/>
        <end position="526"/>
    </location>
</feature>
<comment type="subcellular location">
    <subcellularLocation>
        <location evidence="1">Endosome</location>
    </subcellularLocation>
</comment>
<dbReference type="Gene3D" id="6.10.140.820">
    <property type="match status" value="1"/>
</dbReference>
<dbReference type="InterPro" id="IPR000366">
    <property type="entry name" value="GPCR_STE2"/>
</dbReference>
<feature type="region of interest" description="Disordered" evidence="8">
    <location>
        <begin position="518"/>
        <end position="750"/>
    </location>
</feature>
<dbReference type="OrthoDB" id="306304at2759"/>
<feature type="transmembrane region" description="Helical" evidence="9">
    <location>
        <begin position="113"/>
        <end position="132"/>
    </location>
</feature>
<evidence type="ECO:0000313" key="13">
    <source>
        <dbReference type="Proteomes" id="UP000249363"/>
    </source>
</evidence>
<feature type="compositionally biased region" description="Polar residues" evidence="8">
    <location>
        <begin position="663"/>
        <end position="678"/>
    </location>
</feature>
<accession>A0A364KMA8</accession>
<feature type="transmembrane region" description="Helical" evidence="9">
    <location>
        <begin position="234"/>
        <end position="254"/>
    </location>
</feature>
<feature type="compositionally biased region" description="Pro residues" evidence="8">
    <location>
        <begin position="741"/>
        <end position="750"/>
    </location>
</feature>